<keyword evidence="3" id="KW-1185">Reference proteome</keyword>
<dbReference type="RefSeq" id="WP_040040474.1">
    <property type="nucleotide sequence ID" value="NZ_JWJG01000028.1"/>
</dbReference>
<feature type="transmembrane region" description="Helical" evidence="1">
    <location>
        <begin position="6"/>
        <end position="29"/>
    </location>
</feature>
<gene>
    <name evidence="2" type="ORF">TSA66_14430</name>
</gene>
<dbReference type="InterPro" id="IPR008407">
    <property type="entry name" value="Brnchd-chn_aa_trnsp_AzlD"/>
</dbReference>
<sequence length="108" mass="11687">MNAADTWLAILWLTLATILTRCSFFLLGRHAVRLPPKLQHALRYAPAAALAAIVAPDLLLANGELAMSWSNPKLMAGLGAVLVFLTTRHLLGTIIAGMLLFTLLRITL</sequence>
<proteinExistence type="predicted"/>
<dbReference type="STRING" id="709839.TSA66_14430"/>
<feature type="transmembrane region" description="Helical" evidence="1">
    <location>
        <begin position="41"/>
        <end position="61"/>
    </location>
</feature>
<name>A0A0C1YME6_9BURK</name>
<evidence type="ECO:0000256" key="1">
    <source>
        <dbReference type="SAM" id="Phobius"/>
    </source>
</evidence>
<feature type="transmembrane region" description="Helical" evidence="1">
    <location>
        <begin position="81"/>
        <end position="104"/>
    </location>
</feature>
<keyword evidence="1" id="KW-0472">Membrane</keyword>
<dbReference type="OrthoDB" id="5465192at2"/>
<reference evidence="2 3" key="1">
    <citation type="submission" date="2014-12" db="EMBL/GenBank/DDBJ databases">
        <title>Denitrispirillum autotrophicum gen. nov., sp. nov., Denitrifying, Facultatively Autotrophic Bacteria Isolated from Rice Paddy Soil.</title>
        <authorList>
            <person name="Ishii S."/>
            <person name="Ashida N."/>
            <person name="Ohno H."/>
            <person name="Otsuka S."/>
            <person name="Yokota A."/>
            <person name="Senoo K."/>
        </authorList>
    </citation>
    <scope>NUCLEOTIDE SEQUENCE [LARGE SCALE GENOMIC DNA]</scope>
    <source>
        <strain evidence="2 3">TSA66</strain>
    </source>
</reference>
<comment type="caution">
    <text evidence="2">The sequence shown here is derived from an EMBL/GenBank/DDBJ whole genome shotgun (WGS) entry which is preliminary data.</text>
</comment>
<evidence type="ECO:0000313" key="3">
    <source>
        <dbReference type="Proteomes" id="UP000031572"/>
    </source>
</evidence>
<accession>A0A0C1YME6</accession>
<dbReference type="Pfam" id="PF05437">
    <property type="entry name" value="AzlD"/>
    <property type="match status" value="1"/>
</dbReference>
<keyword evidence="1" id="KW-1133">Transmembrane helix</keyword>
<evidence type="ECO:0000313" key="2">
    <source>
        <dbReference type="EMBL" id="KIF81717.1"/>
    </source>
</evidence>
<organism evidence="2 3">
    <name type="scientific">Noviherbaspirillum autotrophicum</name>
    <dbReference type="NCBI Taxonomy" id="709839"/>
    <lineage>
        <taxon>Bacteria</taxon>
        <taxon>Pseudomonadati</taxon>
        <taxon>Pseudomonadota</taxon>
        <taxon>Betaproteobacteria</taxon>
        <taxon>Burkholderiales</taxon>
        <taxon>Oxalobacteraceae</taxon>
        <taxon>Noviherbaspirillum</taxon>
    </lineage>
</organism>
<keyword evidence="1" id="KW-0812">Transmembrane</keyword>
<dbReference type="AlphaFoldDB" id="A0A0C1YME6"/>
<dbReference type="EMBL" id="JWJG01000028">
    <property type="protein sequence ID" value="KIF81717.1"/>
    <property type="molecule type" value="Genomic_DNA"/>
</dbReference>
<dbReference type="Proteomes" id="UP000031572">
    <property type="component" value="Unassembled WGS sequence"/>
</dbReference>
<protein>
    <submittedName>
        <fullName evidence="2">Branched-chain amino acid transporter</fullName>
    </submittedName>
</protein>